<evidence type="ECO:0000313" key="8">
    <source>
        <dbReference type="Proteomes" id="UP000298663"/>
    </source>
</evidence>
<feature type="transmembrane region" description="Helical" evidence="6">
    <location>
        <begin position="676"/>
        <end position="700"/>
    </location>
</feature>
<evidence type="ECO:0000313" key="7">
    <source>
        <dbReference type="EMBL" id="TKR67446.1"/>
    </source>
</evidence>
<feature type="transmembrane region" description="Helical" evidence="6">
    <location>
        <begin position="581"/>
        <end position="599"/>
    </location>
</feature>
<evidence type="ECO:0008006" key="9">
    <source>
        <dbReference type="Google" id="ProtNLM"/>
    </source>
</evidence>
<comment type="similarity">
    <text evidence="2">Belongs to the autoinducer-2 exporter (AI-2E) (TC 2.A.86) family.</text>
</comment>
<gene>
    <name evidence="7" type="ORF">L596_023596</name>
</gene>
<feature type="transmembrane region" description="Helical" evidence="6">
    <location>
        <begin position="117"/>
        <end position="139"/>
    </location>
</feature>
<comment type="subcellular location">
    <subcellularLocation>
        <location evidence="1">Membrane</location>
        <topology evidence="1">Multi-pass membrane protein</topology>
    </subcellularLocation>
</comment>
<feature type="transmembrane region" description="Helical" evidence="6">
    <location>
        <begin position="87"/>
        <end position="111"/>
    </location>
</feature>
<dbReference type="PANTHER" id="PTHR21716">
    <property type="entry name" value="TRANSMEMBRANE PROTEIN"/>
    <property type="match status" value="1"/>
</dbReference>
<organism evidence="7 8">
    <name type="scientific">Steinernema carpocapsae</name>
    <name type="common">Entomopathogenic nematode</name>
    <dbReference type="NCBI Taxonomy" id="34508"/>
    <lineage>
        <taxon>Eukaryota</taxon>
        <taxon>Metazoa</taxon>
        <taxon>Ecdysozoa</taxon>
        <taxon>Nematoda</taxon>
        <taxon>Chromadorea</taxon>
        <taxon>Rhabditida</taxon>
        <taxon>Tylenchina</taxon>
        <taxon>Panagrolaimomorpha</taxon>
        <taxon>Strongyloidoidea</taxon>
        <taxon>Steinernematidae</taxon>
        <taxon>Steinernema</taxon>
    </lineage>
</organism>
<protein>
    <recommendedName>
        <fullName evidence="9">Transmembrane protein 245</fullName>
    </recommendedName>
</protein>
<dbReference type="AlphaFoldDB" id="A0A4U5ME47"/>
<dbReference type="GO" id="GO:0016020">
    <property type="term" value="C:membrane"/>
    <property type="evidence" value="ECO:0007669"/>
    <property type="project" value="UniProtKB-SubCell"/>
</dbReference>
<dbReference type="EMBL" id="AZBU02000008">
    <property type="protein sequence ID" value="TKR67446.1"/>
    <property type="molecule type" value="Genomic_DNA"/>
</dbReference>
<name>A0A4U5ME47_STECR</name>
<evidence type="ECO:0000256" key="3">
    <source>
        <dbReference type="ARBA" id="ARBA00022692"/>
    </source>
</evidence>
<evidence type="ECO:0000256" key="6">
    <source>
        <dbReference type="SAM" id="Phobius"/>
    </source>
</evidence>
<feature type="transmembrane region" description="Helical" evidence="6">
    <location>
        <begin position="198"/>
        <end position="226"/>
    </location>
</feature>
<reference evidence="7 8" key="2">
    <citation type="journal article" date="2019" name="G3 (Bethesda)">
        <title>Hybrid Assembly of the Genome of the Entomopathogenic Nematode Steinernema carpocapsae Identifies the X-Chromosome.</title>
        <authorList>
            <person name="Serra L."/>
            <person name="Macchietto M."/>
            <person name="Macias-Munoz A."/>
            <person name="McGill C.J."/>
            <person name="Rodriguez I.M."/>
            <person name="Rodriguez B."/>
            <person name="Murad R."/>
            <person name="Mortazavi A."/>
        </authorList>
    </citation>
    <scope>NUCLEOTIDE SEQUENCE [LARGE SCALE GENOMIC DNA]</scope>
    <source>
        <strain evidence="7 8">ALL</strain>
    </source>
</reference>
<dbReference type="PANTHER" id="PTHR21716:SF4">
    <property type="entry name" value="TRANSMEMBRANE PROTEIN 245"/>
    <property type="match status" value="1"/>
</dbReference>
<keyword evidence="8" id="KW-1185">Reference proteome</keyword>
<proteinExistence type="inferred from homology"/>
<feature type="transmembrane region" description="Helical" evidence="6">
    <location>
        <begin position="747"/>
        <end position="771"/>
    </location>
</feature>
<feature type="transmembrane region" description="Helical" evidence="6">
    <location>
        <begin position="385"/>
        <end position="408"/>
    </location>
</feature>
<feature type="transmembrane region" description="Helical" evidence="6">
    <location>
        <begin position="707"/>
        <end position="727"/>
    </location>
</feature>
<reference evidence="7 8" key="1">
    <citation type="journal article" date="2015" name="Genome Biol.">
        <title>Comparative genomics of Steinernema reveals deeply conserved gene regulatory networks.</title>
        <authorList>
            <person name="Dillman A.R."/>
            <person name="Macchietto M."/>
            <person name="Porter C.F."/>
            <person name="Rogers A."/>
            <person name="Williams B."/>
            <person name="Antoshechkin I."/>
            <person name="Lee M.M."/>
            <person name="Goodwin Z."/>
            <person name="Lu X."/>
            <person name="Lewis E.E."/>
            <person name="Goodrich-Blair H."/>
            <person name="Stock S.P."/>
            <person name="Adams B.J."/>
            <person name="Sternberg P.W."/>
            <person name="Mortazavi A."/>
        </authorList>
    </citation>
    <scope>NUCLEOTIDE SEQUENCE [LARGE SCALE GENOMIC DNA]</scope>
    <source>
        <strain evidence="7 8">ALL</strain>
    </source>
</reference>
<feature type="transmembrane region" description="Helical" evidence="6">
    <location>
        <begin position="638"/>
        <end position="656"/>
    </location>
</feature>
<feature type="transmembrane region" description="Helical" evidence="6">
    <location>
        <begin position="160"/>
        <end position="178"/>
    </location>
</feature>
<feature type="transmembrane region" description="Helical" evidence="6">
    <location>
        <begin position="288"/>
        <end position="314"/>
    </location>
</feature>
<dbReference type="Proteomes" id="UP000298663">
    <property type="component" value="Unassembled WGS sequence"/>
</dbReference>
<feature type="transmembrane region" description="Helical" evidence="6">
    <location>
        <begin position="47"/>
        <end position="66"/>
    </location>
</feature>
<dbReference type="OrthoDB" id="5970161at2759"/>
<evidence type="ECO:0000256" key="5">
    <source>
        <dbReference type="ARBA" id="ARBA00023136"/>
    </source>
</evidence>
<feature type="transmembrane region" description="Helical" evidence="6">
    <location>
        <begin position="21"/>
        <end position="41"/>
    </location>
</feature>
<comment type="caution">
    <text evidence="7">The sequence shown here is derived from an EMBL/GenBank/DDBJ whole genome shotgun (WGS) entry which is preliminary data.</text>
</comment>
<sequence>MPESDFIERLTNSGENQPLQFAFYNALLFSLVGLCGAGLYAVYKMMYMFLTPIMWATLVGTVLFPLKRKFTSLMKNWLKSLDETNTPLSIGILLLPINFVINFSECIYRILVSRSGLYIVGAYFALKILSYERTFMYLLRWMGDLYQFTDDFILFFSKKWMMPLIMLYAAAYGAWIYVQDVGAIHKKLARTLGLPIWIFVLSFISQFFGPMRVVIFIATAIVLGLISLGKIGGETEEVEEFVTEKAEEAAGAVNGTAKEVAFEDHIEPVDVDVSPSEDRLDKAITGDAYLRIVCGLCLLLFVVRHDSALVLVLFPMGVAMLLRLGEALGVQAAVRDAVSSFWGWFHQKSNKFVNIMVAGSLRKFVKLLFTSDKMFLAGFTNAIDLISSIAVMAVLFFGSLFVIFFVGFQLHGETVHLVKLGQNVISQQPDWLGFAVNYTEDQFKDHDIDNYVEQAYQQGRAWLASNVRSLADPKDVDRADMLEQQVMTMVDNLYQMWEERNNKVPIKETHEVVKADWLSQLKATTDLAELKTELTNIVKENIETLLSIAQGLWSVVILNISFLSSVFGSVAGILLGFGKELANFFIEVIVFLTAVYYLLAFSTDQWLPLQWLSTLAPKRVGGTSSGTSANVTVAIERAISGVFVLSAKMAIFYGLYTYFVHSLFDLNIVFVPSMLAAIFAAIPIMAPYFVCVFGIVELYLVRGEAAAAFVFAIASVAPITFADATFYREVKGSHPYVTGLAIVGGMYWLGLQGAIIGPIVLCTMVVLVNIYTEFASA</sequence>
<evidence type="ECO:0000256" key="1">
    <source>
        <dbReference type="ARBA" id="ARBA00004141"/>
    </source>
</evidence>
<evidence type="ECO:0000256" key="2">
    <source>
        <dbReference type="ARBA" id="ARBA00009773"/>
    </source>
</evidence>
<accession>A0A4U5ME47</accession>
<keyword evidence="5 6" id="KW-0472">Membrane</keyword>
<evidence type="ECO:0000256" key="4">
    <source>
        <dbReference type="ARBA" id="ARBA00022989"/>
    </source>
</evidence>
<keyword evidence="3 6" id="KW-0812">Transmembrane</keyword>
<feature type="transmembrane region" description="Helical" evidence="6">
    <location>
        <begin position="552"/>
        <end position="575"/>
    </location>
</feature>
<keyword evidence="4 6" id="KW-1133">Transmembrane helix</keyword>
<dbReference type="InterPro" id="IPR002549">
    <property type="entry name" value="AI-2E-like"/>
</dbReference>